<evidence type="ECO:0008006" key="2">
    <source>
        <dbReference type="Google" id="ProtNLM"/>
    </source>
</evidence>
<name>X1AAQ8_9ZZZZ</name>
<organism evidence="1">
    <name type="scientific">marine sediment metagenome</name>
    <dbReference type="NCBI Taxonomy" id="412755"/>
    <lineage>
        <taxon>unclassified sequences</taxon>
        <taxon>metagenomes</taxon>
        <taxon>ecological metagenomes</taxon>
    </lineage>
</organism>
<proteinExistence type="predicted"/>
<sequence length="280" mass="32387">FGCEKIPYFNKNLTEKGVKFPDMDWIEQNVGSISKDSYKVMMQLRKVTPLYLTDILRDVFYKILNNTEVITQTSTKRILSFFPTSQFMNPKLVGYNNGIKNVTSLEALSIAKYNDIGLCALDVIRTLIDAGLISTNKVIVNQSLNFSEANISEDEKRKRKRMFLEYIASLIGFYDRDWTEKFFKENPNELTLKQNVIKKILYRYFHPYTNKKIQTQNITELKVLKHNDAFVNALIEGAKNGQHVINKLMLLRTRNIVGQITRGGEPGRVVDGDFRGTHLW</sequence>
<comment type="caution">
    <text evidence="1">The sequence shown here is derived from an EMBL/GenBank/DDBJ whole genome shotgun (WGS) entry which is preliminary data.</text>
</comment>
<gene>
    <name evidence="1" type="ORF">S01H4_31330</name>
</gene>
<dbReference type="AlphaFoldDB" id="X1AAQ8"/>
<feature type="non-terminal residue" evidence="1">
    <location>
        <position position="1"/>
    </location>
</feature>
<dbReference type="EMBL" id="BART01016266">
    <property type="protein sequence ID" value="GAG79535.1"/>
    <property type="molecule type" value="Genomic_DNA"/>
</dbReference>
<evidence type="ECO:0000313" key="1">
    <source>
        <dbReference type="EMBL" id="GAG79535.1"/>
    </source>
</evidence>
<protein>
    <recommendedName>
        <fullName evidence="2">DNA-directed RNA polymerase</fullName>
    </recommendedName>
</protein>
<accession>X1AAQ8</accession>
<reference evidence="1" key="1">
    <citation type="journal article" date="2014" name="Front. Microbiol.">
        <title>High frequency of phylogenetically diverse reductive dehalogenase-homologous genes in deep subseafloor sedimentary metagenomes.</title>
        <authorList>
            <person name="Kawai M."/>
            <person name="Futagami T."/>
            <person name="Toyoda A."/>
            <person name="Takaki Y."/>
            <person name="Nishi S."/>
            <person name="Hori S."/>
            <person name="Arai W."/>
            <person name="Tsubouchi T."/>
            <person name="Morono Y."/>
            <person name="Uchiyama I."/>
            <person name="Ito T."/>
            <person name="Fujiyama A."/>
            <person name="Inagaki F."/>
            <person name="Takami H."/>
        </authorList>
    </citation>
    <scope>NUCLEOTIDE SEQUENCE</scope>
    <source>
        <strain evidence="1">Expedition CK06-06</strain>
    </source>
</reference>